<feature type="chain" id="PRO_5012075032" description="Porin" evidence="1">
    <location>
        <begin position="25"/>
        <end position="246"/>
    </location>
</feature>
<keyword evidence="3" id="KW-1185">Reference proteome</keyword>
<dbReference type="AlphaFoldDB" id="A0A1T5A2R3"/>
<name>A0A1T5A2R3_9SPHN</name>
<dbReference type="Pfam" id="PF09694">
    <property type="entry name" value="Gcw_chp"/>
    <property type="match status" value="1"/>
</dbReference>
<evidence type="ECO:0000313" key="3">
    <source>
        <dbReference type="Proteomes" id="UP000189818"/>
    </source>
</evidence>
<keyword evidence="1" id="KW-0732">Signal</keyword>
<dbReference type="RefSeq" id="WP_235862575.1">
    <property type="nucleotide sequence ID" value="NZ_FUYM01000001.1"/>
</dbReference>
<dbReference type="STRING" id="439228.SAMN06295920_101499"/>
<evidence type="ECO:0008006" key="4">
    <source>
        <dbReference type="Google" id="ProtNLM"/>
    </source>
</evidence>
<sequence>MRLRAATILSGLLLGGQAMQAARAADWSPSLSATLTSDERRRGLSWSDGRPAASARLSLQPADGLSVSVAGTTLRHSARHDGAAAGIDSAIVYRKDFGAIRADAQISHHAFPGHGGGNYVELGGGAGTTIGPVQLDLFGLYAPKQDAIGGDNLYLAASAAVAIVGTPVTVVAQVGRSSGTSHDPVRSARLRPHGRYTDAALRVDYVIGPFTVGVDLTDTWHGHRIATGPIAADAGRRVSARIGVTL</sequence>
<proteinExistence type="predicted"/>
<protein>
    <recommendedName>
        <fullName evidence="4">Porin</fullName>
    </recommendedName>
</protein>
<dbReference type="EMBL" id="FUYM01000001">
    <property type="protein sequence ID" value="SKB29099.1"/>
    <property type="molecule type" value="Genomic_DNA"/>
</dbReference>
<gene>
    <name evidence="2" type="ORF">SAMN06295920_101499</name>
</gene>
<dbReference type="InterPro" id="IPR010239">
    <property type="entry name" value="CHP02001"/>
</dbReference>
<evidence type="ECO:0000256" key="1">
    <source>
        <dbReference type="SAM" id="SignalP"/>
    </source>
</evidence>
<reference evidence="3" key="1">
    <citation type="submission" date="2017-02" db="EMBL/GenBank/DDBJ databases">
        <authorList>
            <person name="Varghese N."/>
            <person name="Submissions S."/>
        </authorList>
    </citation>
    <scope>NUCLEOTIDE SEQUENCE [LARGE SCALE GENOMIC DNA]</scope>
    <source>
        <strain evidence="3">UM2</strain>
    </source>
</reference>
<organism evidence="2 3">
    <name type="scientific">Rhizorhabdus histidinilytica</name>
    <dbReference type="NCBI Taxonomy" id="439228"/>
    <lineage>
        <taxon>Bacteria</taxon>
        <taxon>Pseudomonadati</taxon>
        <taxon>Pseudomonadota</taxon>
        <taxon>Alphaproteobacteria</taxon>
        <taxon>Sphingomonadales</taxon>
        <taxon>Sphingomonadaceae</taxon>
        <taxon>Rhizorhabdus</taxon>
    </lineage>
</organism>
<dbReference type="Proteomes" id="UP000189818">
    <property type="component" value="Unassembled WGS sequence"/>
</dbReference>
<evidence type="ECO:0000313" key="2">
    <source>
        <dbReference type="EMBL" id="SKB29099.1"/>
    </source>
</evidence>
<feature type="signal peptide" evidence="1">
    <location>
        <begin position="1"/>
        <end position="24"/>
    </location>
</feature>
<accession>A0A1T5A2R3</accession>